<dbReference type="Proteomes" id="UP001268542">
    <property type="component" value="Unassembled WGS sequence"/>
</dbReference>
<dbReference type="Gene3D" id="3.20.20.70">
    <property type="entry name" value="Aldolase class I"/>
    <property type="match status" value="1"/>
</dbReference>
<dbReference type="InterPro" id="IPR036188">
    <property type="entry name" value="FAD/NAD-bd_sf"/>
</dbReference>
<dbReference type="InterPro" id="IPR023753">
    <property type="entry name" value="FAD/NAD-binding_dom"/>
</dbReference>
<evidence type="ECO:0000256" key="5">
    <source>
        <dbReference type="ARBA" id="ARBA00022643"/>
    </source>
</evidence>
<dbReference type="PANTHER" id="PTHR42917">
    <property type="entry name" value="2,4-DIENOYL-COA REDUCTASE"/>
    <property type="match status" value="1"/>
</dbReference>
<dbReference type="EMBL" id="JAVYII010000004">
    <property type="protein sequence ID" value="MDT9593589.1"/>
    <property type="molecule type" value="Genomic_DNA"/>
</dbReference>
<evidence type="ECO:0000256" key="7">
    <source>
        <dbReference type="ARBA" id="ARBA00023002"/>
    </source>
</evidence>
<dbReference type="PRINTS" id="PR00411">
    <property type="entry name" value="PNDRDTASEI"/>
</dbReference>
<feature type="domain" description="FAD/NAD(P)-binding" evidence="11">
    <location>
        <begin position="385"/>
        <end position="613"/>
    </location>
</feature>
<dbReference type="InterPro" id="IPR013785">
    <property type="entry name" value="Aldolase_TIM"/>
</dbReference>
<accession>A0ABU3PWI1</accession>
<dbReference type="InterPro" id="IPR051793">
    <property type="entry name" value="NADH:flavin_oxidoreductase"/>
</dbReference>
<reference evidence="12 13" key="1">
    <citation type="submission" date="2023-08" db="EMBL/GenBank/DDBJ databases">
        <title>Nocardioides seae sp. nov., a bacterium isolated from a soil.</title>
        <authorList>
            <person name="Wang X."/>
        </authorList>
    </citation>
    <scope>NUCLEOTIDE SEQUENCE [LARGE SCALE GENOMIC DNA]</scope>
    <source>
        <strain evidence="12 13">YZH12</strain>
    </source>
</reference>
<dbReference type="Pfam" id="PF07992">
    <property type="entry name" value="Pyr_redox_2"/>
    <property type="match status" value="1"/>
</dbReference>
<protein>
    <submittedName>
        <fullName evidence="12">FAD-dependent oxidoreductase</fullName>
    </submittedName>
</protein>
<evidence type="ECO:0000259" key="10">
    <source>
        <dbReference type="Pfam" id="PF00724"/>
    </source>
</evidence>
<keyword evidence="6" id="KW-0479">Metal-binding</keyword>
<evidence type="ECO:0000256" key="2">
    <source>
        <dbReference type="ARBA" id="ARBA00001966"/>
    </source>
</evidence>
<comment type="similarity">
    <text evidence="3">In the N-terminal section; belongs to the NADH:flavin oxidoreductase/NADH oxidase family.</text>
</comment>
<dbReference type="SUPFAM" id="SSF51971">
    <property type="entry name" value="Nucleotide-binding domain"/>
    <property type="match status" value="1"/>
</dbReference>
<gene>
    <name evidence="12" type="ORF">RDV89_10965</name>
</gene>
<keyword evidence="4" id="KW-0285">Flavoprotein</keyword>
<keyword evidence="7" id="KW-0560">Oxidoreductase</keyword>
<dbReference type="Pfam" id="PF00724">
    <property type="entry name" value="Oxidored_FMN"/>
    <property type="match status" value="1"/>
</dbReference>
<evidence type="ECO:0000256" key="6">
    <source>
        <dbReference type="ARBA" id="ARBA00022723"/>
    </source>
</evidence>
<dbReference type="RefSeq" id="WP_315733083.1">
    <property type="nucleotide sequence ID" value="NZ_JAVYII010000004.1"/>
</dbReference>
<dbReference type="SUPFAM" id="SSF51905">
    <property type="entry name" value="FAD/NAD(P)-binding domain"/>
    <property type="match status" value="1"/>
</dbReference>
<sequence>MVSVFDPTTVGGVQLRNRVVVPGHTTNFAEHNRPTARHAAYLGERARGGAGLIITEAVRVHPTSAGRHLSLGSFDDSSIDAFAEVAGAVQQHGARIFAQIMHAGRQANGEATRTAAWSASALPWSPSADVPHAMSDADIAVVVDSFGRAARRMALAGFDGLEVHAGHGHLIQQFLSPATNHRGDAYGGDAERRLRFAREVLQQVRTEAPGLPIGLRVSADEFLDGGLRPDDVIGIVDTLAREVDLAYVHVSHSAYHASYSLSTQMADMSFPHAPFRHHAAAFRSALPGLPVIAVCRLDSLAEADELIAAGEADLVALARPHIADPHLVRKAQAGLPARSCLACNQGCIARVEKSLPITCVVNPEVGVEKQWDAVWRSVEGSRANRVLVVGGGPAGMQAAVSARRAGDRVTLVEAGDRLGGQVASAGSMQHRERLTRLVDDLRAELAQAEVTVLLDTRLGADEVLAGGWDHVVIATGSRPRRADFGGDLPVWTSLEACDRVAAGQAGVRADDLAGRRIVVWDDDGDWTSASLVEGLALLGAEVHVVSPTPSLHARITTYSKLALTPRLRDLGVRAHLMRTLRGTDAGEVVLTDTLSGDEHVLVDVHAVVDLGRPSADDRLHRELAERGARNLHVVGDANSPRTALEAVFEGRVAGAFLGATDTAEASAVIGGY</sequence>
<keyword evidence="9" id="KW-0411">Iron-sulfur</keyword>
<comment type="cofactor">
    <cofactor evidence="2">
        <name>[4Fe-4S] cluster</name>
        <dbReference type="ChEBI" id="CHEBI:49883"/>
    </cofactor>
</comment>
<keyword evidence="13" id="KW-1185">Reference proteome</keyword>
<evidence type="ECO:0000256" key="3">
    <source>
        <dbReference type="ARBA" id="ARBA00011048"/>
    </source>
</evidence>
<feature type="domain" description="NADH:flavin oxidoreductase/NADH oxidase N-terminal" evidence="10">
    <location>
        <begin position="4"/>
        <end position="336"/>
    </location>
</feature>
<keyword evidence="5" id="KW-0288">FMN</keyword>
<dbReference type="InterPro" id="IPR001155">
    <property type="entry name" value="OxRdtase_FMN_N"/>
</dbReference>
<evidence type="ECO:0000256" key="8">
    <source>
        <dbReference type="ARBA" id="ARBA00023004"/>
    </source>
</evidence>
<evidence type="ECO:0000256" key="4">
    <source>
        <dbReference type="ARBA" id="ARBA00022630"/>
    </source>
</evidence>
<dbReference type="SUPFAM" id="SSF51395">
    <property type="entry name" value="FMN-linked oxidoreductases"/>
    <property type="match status" value="1"/>
</dbReference>
<evidence type="ECO:0000256" key="9">
    <source>
        <dbReference type="ARBA" id="ARBA00023014"/>
    </source>
</evidence>
<dbReference type="PANTHER" id="PTHR42917:SF2">
    <property type="entry name" value="2,4-DIENOYL-COA REDUCTASE [(2E)-ENOYL-COA-PRODUCING]"/>
    <property type="match status" value="1"/>
</dbReference>
<comment type="cofactor">
    <cofactor evidence="1">
        <name>FMN</name>
        <dbReference type="ChEBI" id="CHEBI:58210"/>
    </cofactor>
</comment>
<evidence type="ECO:0000256" key="1">
    <source>
        <dbReference type="ARBA" id="ARBA00001917"/>
    </source>
</evidence>
<dbReference type="PRINTS" id="PR00368">
    <property type="entry name" value="FADPNR"/>
</dbReference>
<dbReference type="Gene3D" id="3.50.50.60">
    <property type="entry name" value="FAD/NAD(P)-binding domain"/>
    <property type="match status" value="1"/>
</dbReference>
<dbReference type="Gene3D" id="3.40.50.720">
    <property type="entry name" value="NAD(P)-binding Rossmann-like Domain"/>
    <property type="match status" value="1"/>
</dbReference>
<proteinExistence type="inferred from homology"/>
<evidence type="ECO:0000313" key="12">
    <source>
        <dbReference type="EMBL" id="MDT9593589.1"/>
    </source>
</evidence>
<organism evidence="12 13">
    <name type="scientific">Nocardioides imazamoxiresistens</name>
    <dbReference type="NCBI Taxonomy" id="3231893"/>
    <lineage>
        <taxon>Bacteria</taxon>
        <taxon>Bacillati</taxon>
        <taxon>Actinomycetota</taxon>
        <taxon>Actinomycetes</taxon>
        <taxon>Propionibacteriales</taxon>
        <taxon>Nocardioidaceae</taxon>
        <taxon>Nocardioides</taxon>
    </lineage>
</organism>
<keyword evidence="8" id="KW-0408">Iron</keyword>
<name>A0ABU3PWI1_9ACTN</name>
<evidence type="ECO:0000259" key="11">
    <source>
        <dbReference type="Pfam" id="PF07992"/>
    </source>
</evidence>
<evidence type="ECO:0000313" key="13">
    <source>
        <dbReference type="Proteomes" id="UP001268542"/>
    </source>
</evidence>
<comment type="caution">
    <text evidence="12">The sequence shown here is derived from an EMBL/GenBank/DDBJ whole genome shotgun (WGS) entry which is preliminary data.</text>
</comment>